<sequence>MPPRIRVQPQSLRYLSRSQDQTPSWICVQCRFATTATPITPAPPLEQTVHAVHPITRYPSTQPPSHKRPEFRKTQLHRQYQSLLRSTPLFLIFQHNNVKATEWSGMRRELAEALHKVDEEIGGDVIGKDIKLNVVQTGIFASALRVTEFWDPNFSHAEAGREDRTVHPTDPRTASSAAVEATTPSSDDVAFTHGLSRQAWEASKKNRQLNTGLEPLLSGPLALLTFPAVSPQHVKAALTILAPQAPNFPAPKRKVNPGYYEPAVQHGLQKLMLLGARVEGKVFDMEGTRWIGGIPGGLDGLRGQLVAMLSSVGAGVTNTLEAASRSLYLTMEGRKGMLEEQEKGEKTGEDS</sequence>
<dbReference type="Gene3D" id="3.30.70.1730">
    <property type="match status" value="1"/>
</dbReference>
<dbReference type="InterPro" id="IPR047865">
    <property type="entry name" value="Ribosomal_uL10_bac_type"/>
</dbReference>
<dbReference type="InterPro" id="IPR043141">
    <property type="entry name" value="Ribosomal_uL10-like_sf"/>
</dbReference>
<name>A0A9P4Q932_9PEZI</name>
<dbReference type="Proteomes" id="UP000799441">
    <property type="component" value="Unassembled WGS sequence"/>
</dbReference>
<evidence type="ECO:0000256" key="1">
    <source>
        <dbReference type="ARBA" id="ARBA00008889"/>
    </source>
</evidence>
<dbReference type="OrthoDB" id="360689at2759"/>
<dbReference type="AlphaFoldDB" id="A0A9P4Q932"/>
<feature type="compositionally biased region" description="Basic and acidic residues" evidence="2">
    <location>
        <begin position="160"/>
        <end position="170"/>
    </location>
</feature>
<feature type="region of interest" description="Disordered" evidence="2">
    <location>
        <begin position="160"/>
        <end position="188"/>
    </location>
</feature>
<protein>
    <recommendedName>
        <fullName evidence="5">Ribosomal protein L10</fullName>
    </recommendedName>
</protein>
<reference evidence="3" key="1">
    <citation type="journal article" date="2020" name="Stud. Mycol.">
        <title>101 Dothideomycetes genomes: a test case for predicting lifestyles and emergence of pathogens.</title>
        <authorList>
            <person name="Haridas S."/>
            <person name="Albert R."/>
            <person name="Binder M."/>
            <person name="Bloem J."/>
            <person name="Labutti K."/>
            <person name="Salamov A."/>
            <person name="Andreopoulos B."/>
            <person name="Baker S."/>
            <person name="Barry K."/>
            <person name="Bills G."/>
            <person name="Bluhm B."/>
            <person name="Cannon C."/>
            <person name="Castanera R."/>
            <person name="Culley D."/>
            <person name="Daum C."/>
            <person name="Ezra D."/>
            <person name="Gonzalez J."/>
            <person name="Henrissat B."/>
            <person name="Kuo A."/>
            <person name="Liang C."/>
            <person name="Lipzen A."/>
            <person name="Lutzoni F."/>
            <person name="Magnuson J."/>
            <person name="Mondo S."/>
            <person name="Nolan M."/>
            <person name="Ohm R."/>
            <person name="Pangilinan J."/>
            <person name="Park H.-J."/>
            <person name="Ramirez L."/>
            <person name="Alfaro M."/>
            <person name="Sun H."/>
            <person name="Tritt A."/>
            <person name="Yoshinaga Y."/>
            <person name="Zwiers L.-H."/>
            <person name="Turgeon B."/>
            <person name="Goodwin S."/>
            <person name="Spatafora J."/>
            <person name="Crous P."/>
            <person name="Grigoriev I."/>
        </authorList>
    </citation>
    <scope>NUCLEOTIDE SEQUENCE</scope>
    <source>
        <strain evidence="3">CBS 116435</strain>
    </source>
</reference>
<comment type="similarity">
    <text evidence="1">Belongs to the universal ribosomal protein uL10 family.</text>
</comment>
<evidence type="ECO:0000256" key="2">
    <source>
        <dbReference type="SAM" id="MobiDB-lite"/>
    </source>
</evidence>
<evidence type="ECO:0000313" key="3">
    <source>
        <dbReference type="EMBL" id="KAF2722852.1"/>
    </source>
</evidence>
<gene>
    <name evidence="3" type="ORF">K431DRAFT_283677</name>
</gene>
<dbReference type="SUPFAM" id="SSF160369">
    <property type="entry name" value="Ribosomal protein L10-like"/>
    <property type="match status" value="1"/>
</dbReference>
<proteinExistence type="inferred from homology"/>
<keyword evidence="4" id="KW-1185">Reference proteome</keyword>
<organism evidence="3 4">
    <name type="scientific">Polychaeton citri CBS 116435</name>
    <dbReference type="NCBI Taxonomy" id="1314669"/>
    <lineage>
        <taxon>Eukaryota</taxon>
        <taxon>Fungi</taxon>
        <taxon>Dikarya</taxon>
        <taxon>Ascomycota</taxon>
        <taxon>Pezizomycotina</taxon>
        <taxon>Dothideomycetes</taxon>
        <taxon>Dothideomycetidae</taxon>
        <taxon>Capnodiales</taxon>
        <taxon>Capnodiaceae</taxon>
        <taxon>Polychaeton</taxon>
    </lineage>
</organism>
<accession>A0A9P4Q932</accession>
<dbReference type="EMBL" id="MU003780">
    <property type="protein sequence ID" value="KAF2722852.1"/>
    <property type="molecule type" value="Genomic_DNA"/>
</dbReference>
<evidence type="ECO:0008006" key="5">
    <source>
        <dbReference type="Google" id="ProtNLM"/>
    </source>
</evidence>
<comment type="caution">
    <text evidence="3">The sequence shown here is derived from an EMBL/GenBank/DDBJ whole genome shotgun (WGS) entry which is preliminary data.</text>
</comment>
<feature type="compositionally biased region" description="Polar residues" evidence="2">
    <location>
        <begin position="172"/>
        <end position="186"/>
    </location>
</feature>
<evidence type="ECO:0000313" key="4">
    <source>
        <dbReference type="Proteomes" id="UP000799441"/>
    </source>
</evidence>
<dbReference type="PANTHER" id="PTHR11560">
    <property type="entry name" value="39S RIBOSOMAL PROTEIN L10, MITOCHONDRIAL"/>
    <property type="match status" value="1"/>
</dbReference>